<dbReference type="RefSeq" id="WP_084323284.1">
    <property type="nucleotide sequence ID" value="NZ_FNTY01000002.1"/>
</dbReference>
<feature type="compositionally biased region" description="Polar residues" evidence="1">
    <location>
        <begin position="1"/>
        <end position="10"/>
    </location>
</feature>
<protein>
    <recommendedName>
        <fullName evidence="4">ATPase</fullName>
    </recommendedName>
</protein>
<feature type="region of interest" description="Disordered" evidence="1">
    <location>
        <begin position="1"/>
        <end position="21"/>
    </location>
</feature>
<evidence type="ECO:0000313" key="2">
    <source>
        <dbReference type="EMBL" id="SEE61181.1"/>
    </source>
</evidence>
<dbReference type="InterPro" id="IPR047706">
    <property type="entry name" value="BCAM0308-like"/>
</dbReference>
<accession>A0A1H5KAX8</accession>
<dbReference type="Proteomes" id="UP000198985">
    <property type="component" value="Unassembled WGS sequence"/>
</dbReference>
<sequence length="165" mass="18534">MDKFQQSQKNKLFKTPTHDPYSASRIEGAAVCPKCEAVYGAGTWSWKRPENTVVHGAQTLTCPACRRIEDDRPAGTLTLSGSFLHKHRGEIIQLIEHTEKKEKAEHALERIIKLDDATDDLVVTTTGIHLANRLGHALEAAFKGSSEYHYSDSEYGVNVRWSREE</sequence>
<dbReference type="EMBL" id="FNTY01000002">
    <property type="protein sequence ID" value="SEE61181.1"/>
    <property type="molecule type" value="Genomic_DNA"/>
</dbReference>
<reference evidence="2 3" key="1">
    <citation type="submission" date="2016-10" db="EMBL/GenBank/DDBJ databases">
        <authorList>
            <person name="de Groot N.N."/>
        </authorList>
    </citation>
    <scope>NUCLEOTIDE SEQUENCE [LARGE SCALE GENOMIC DNA]</scope>
    <source>
        <strain evidence="2 3">BS3662</strain>
    </source>
</reference>
<proteinExistence type="predicted"/>
<dbReference type="AlphaFoldDB" id="A0A1H5KAX8"/>
<gene>
    <name evidence="2" type="ORF">SAMN04490194_3071</name>
</gene>
<evidence type="ECO:0008006" key="4">
    <source>
        <dbReference type="Google" id="ProtNLM"/>
    </source>
</evidence>
<name>A0A1H5KAX8_9PSED</name>
<dbReference type="NCBIfam" id="NF040826">
    <property type="entry name" value="lxa_BCAM0308"/>
    <property type="match status" value="1"/>
</dbReference>
<evidence type="ECO:0000313" key="3">
    <source>
        <dbReference type="Proteomes" id="UP000198985"/>
    </source>
</evidence>
<organism evidence="2 3">
    <name type="scientific">Pseudomonas migulae</name>
    <dbReference type="NCBI Taxonomy" id="78543"/>
    <lineage>
        <taxon>Bacteria</taxon>
        <taxon>Pseudomonadati</taxon>
        <taxon>Pseudomonadota</taxon>
        <taxon>Gammaproteobacteria</taxon>
        <taxon>Pseudomonadales</taxon>
        <taxon>Pseudomonadaceae</taxon>
        <taxon>Pseudomonas</taxon>
    </lineage>
</organism>
<evidence type="ECO:0000256" key="1">
    <source>
        <dbReference type="SAM" id="MobiDB-lite"/>
    </source>
</evidence>